<dbReference type="GO" id="GO:0016787">
    <property type="term" value="F:hydrolase activity"/>
    <property type="evidence" value="ECO:0007669"/>
    <property type="project" value="UniProtKB-KW"/>
</dbReference>
<dbReference type="Gene3D" id="1.10.3420.10">
    <property type="entry name" value="putative ntp pyrophosphohydrolase like domain"/>
    <property type="match status" value="1"/>
</dbReference>
<dbReference type="RefSeq" id="WP_081182905.1">
    <property type="nucleotide sequence ID" value="NZ_MJEA01000002.1"/>
</dbReference>
<keyword evidence="1" id="KW-0378">Hydrolase</keyword>
<name>A0A1V8YF30_9ENTE</name>
<dbReference type="EMBL" id="MJEA01000002">
    <property type="protein sequence ID" value="OQO71224.1"/>
    <property type="molecule type" value="Genomic_DNA"/>
</dbReference>
<dbReference type="Pfam" id="PF01503">
    <property type="entry name" value="PRA-PH"/>
    <property type="match status" value="1"/>
</dbReference>
<accession>A0A1V8YF30</accession>
<evidence type="ECO:0000313" key="1">
    <source>
        <dbReference type="EMBL" id="OQO71224.1"/>
    </source>
</evidence>
<dbReference type="Proteomes" id="UP000192477">
    <property type="component" value="Unassembled WGS sequence"/>
</dbReference>
<dbReference type="CDD" id="cd11545">
    <property type="entry name" value="NTP-PPase_YP_001813558"/>
    <property type="match status" value="1"/>
</dbReference>
<dbReference type="OrthoDB" id="9810101at2"/>
<sequence length="187" mass="21658">MSEKTPFQKVEEFHKIFDPRSPKVPTPFTKKEAVYRAGFKMEELVELIAATCQGDQKQLHEEVKTLHEALDQAERRMLTKKHWGNDPLVEQVDALTDLLYFTYGSFSLLGVDPTQIFDIVHQANMGKLFPDGKPHYHPITNKVLKPENWEQNYAPEPKIANEIQRQINEAQKNSLKNLTSSQREQLK</sequence>
<organism evidence="1 2">
    <name type="scientific">Enterococcus villorum</name>
    <dbReference type="NCBI Taxonomy" id="112904"/>
    <lineage>
        <taxon>Bacteria</taxon>
        <taxon>Bacillati</taxon>
        <taxon>Bacillota</taxon>
        <taxon>Bacilli</taxon>
        <taxon>Lactobacillales</taxon>
        <taxon>Enterococcaceae</taxon>
        <taxon>Enterococcus</taxon>
    </lineage>
</organism>
<dbReference type="AlphaFoldDB" id="A0A1V8YF30"/>
<gene>
    <name evidence="1" type="ORF">BH747_04335</name>
</gene>
<evidence type="ECO:0000313" key="2">
    <source>
        <dbReference type="Proteomes" id="UP000192477"/>
    </source>
</evidence>
<dbReference type="STRING" id="112904.BH747_04335"/>
<proteinExistence type="predicted"/>
<reference evidence="1 2" key="1">
    <citation type="journal article" date="2017" name="BMC Microbiol.">
        <title>Comparative genomics of Enterococcus spp. isolated from bovine feces.</title>
        <authorList>
            <person name="Beukers A.G."/>
            <person name="Zaheer R."/>
            <person name="Goji N."/>
            <person name="Amoako K.K."/>
            <person name="Chaves A.V."/>
            <person name="Ward M.P."/>
            <person name="McAllister T.A."/>
        </authorList>
    </citation>
    <scope>NUCLEOTIDE SEQUENCE [LARGE SCALE GENOMIC DNA]</scope>
    <source>
        <strain evidence="1 2">F1129D 143</strain>
    </source>
</reference>
<dbReference type="InterPro" id="IPR023292">
    <property type="entry name" value="NTP_PyroPHydrolase-like_dom_sf"/>
</dbReference>
<dbReference type="InterPro" id="IPR021130">
    <property type="entry name" value="PRib-ATP_PPHydrolase-like"/>
</dbReference>
<protein>
    <submittedName>
        <fullName evidence="1">HAD family hydrolase</fullName>
    </submittedName>
</protein>
<comment type="caution">
    <text evidence="1">The sequence shown here is derived from an EMBL/GenBank/DDBJ whole genome shotgun (WGS) entry which is preliminary data.</text>
</comment>